<comment type="caution">
    <text evidence="1">The sequence shown here is derived from an EMBL/GenBank/DDBJ whole genome shotgun (WGS) entry which is preliminary data.</text>
</comment>
<dbReference type="RefSeq" id="WP_136348377.1">
    <property type="nucleotide sequence ID" value="NZ_SSOC01000004.1"/>
</dbReference>
<name>A0A4S4B187_9RHOO</name>
<sequence length="139" mass="16202">MQFLPRRTESYPDWLDTDGIKIYTISAHGDDVDQAPYLSRLAEVKQARNKPWGITPAFAIFHDGASARYLVLAWWGNDNELFTSVSVQTPDGWVEDPERYSFCLWDLEVIWHERNSFVRHCYCPTPDIEAYRQSRLDSA</sequence>
<proteinExistence type="predicted"/>
<keyword evidence="2" id="KW-1185">Reference proteome</keyword>
<protein>
    <submittedName>
        <fullName evidence="1">Uncharacterized protein</fullName>
    </submittedName>
</protein>
<dbReference type="OrthoDB" id="1248892at2"/>
<accession>A0A4S4B187</accession>
<dbReference type="AlphaFoldDB" id="A0A4S4B187"/>
<dbReference type="Proteomes" id="UP000308430">
    <property type="component" value="Unassembled WGS sequence"/>
</dbReference>
<evidence type="ECO:0000313" key="2">
    <source>
        <dbReference type="Proteomes" id="UP000308430"/>
    </source>
</evidence>
<dbReference type="EMBL" id="SSOC01000004">
    <property type="protein sequence ID" value="THF64658.1"/>
    <property type="molecule type" value="Genomic_DNA"/>
</dbReference>
<gene>
    <name evidence="1" type="ORF">E6C76_11425</name>
</gene>
<evidence type="ECO:0000313" key="1">
    <source>
        <dbReference type="EMBL" id="THF64658.1"/>
    </source>
</evidence>
<organism evidence="1 2">
    <name type="scientific">Pseudothauera nasutitermitis</name>
    <dbReference type="NCBI Taxonomy" id="2565930"/>
    <lineage>
        <taxon>Bacteria</taxon>
        <taxon>Pseudomonadati</taxon>
        <taxon>Pseudomonadota</taxon>
        <taxon>Betaproteobacteria</taxon>
        <taxon>Rhodocyclales</taxon>
        <taxon>Zoogloeaceae</taxon>
        <taxon>Pseudothauera</taxon>
    </lineage>
</organism>
<reference evidence="1 2" key="1">
    <citation type="submission" date="2019-04" db="EMBL/GenBank/DDBJ databases">
        <title>Azoarcus nasutitermitis sp. nov. isolated from termite nest.</title>
        <authorList>
            <person name="Lin S.-Y."/>
            <person name="Hameed A."/>
            <person name="Hsu Y.-H."/>
            <person name="Young C.-C."/>
        </authorList>
    </citation>
    <scope>NUCLEOTIDE SEQUENCE [LARGE SCALE GENOMIC DNA]</scope>
    <source>
        <strain evidence="1 2">CC-YHH838</strain>
    </source>
</reference>